<protein>
    <submittedName>
        <fullName evidence="1">Transcription factor bHLH113</fullName>
    </submittedName>
</protein>
<gene>
    <name evidence="1" type="ORF">ZEAMMB73_Zm00001d034091</name>
</gene>
<sequence length="20" mass="2263">MWRVLLRGSRAVVATTIVCM</sequence>
<evidence type="ECO:0000313" key="1">
    <source>
        <dbReference type="EMBL" id="ONM09560.1"/>
    </source>
</evidence>
<dbReference type="EMBL" id="CM007647">
    <property type="protein sequence ID" value="ONM09560.1"/>
    <property type="molecule type" value="Genomic_DNA"/>
</dbReference>
<name>A0A1D6L5G9_MAIZE</name>
<proteinExistence type="predicted"/>
<dbReference type="AlphaFoldDB" id="A0A1D6L5G9"/>
<reference evidence="1" key="1">
    <citation type="submission" date="2015-12" db="EMBL/GenBank/DDBJ databases">
        <title>Update maize B73 reference genome by single molecule sequencing technologies.</title>
        <authorList>
            <consortium name="Maize Genome Sequencing Project"/>
            <person name="Ware D."/>
        </authorList>
    </citation>
    <scope>NUCLEOTIDE SEQUENCE [LARGE SCALE GENOMIC DNA]</scope>
    <source>
        <tissue evidence="1">Seedling</tissue>
    </source>
</reference>
<organism evidence="1">
    <name type="scientific">Zea mays</name>
    <name type="common">Maize</name>
    <dbReference type="NCBI Taxonomy" id="4577"/>
    <lineage>
        <taxon>Eukaryota</taxon>
        <taxon>Viridiplantae</taxon>
        <taxon>Streptophyta</taxon>
        <taxon>Embryophyta</taxon>
        <taxon>Tracheophyta</taxon>
        <taxon>Spermatophyta</taxon>
        <taxon>Magnoliopsida</taxon>
        <taxon>Liliopsida</taxon>
        <taxon>Poales</taxon>
        <taxon>Poaceae</taxon>
        <taxon>PACMAD clade</taxon>
        <taxon>Panicoideae</taxon>
        <taxon>Andropogonodae</taxon>
        <taxon>Andropogoneae</taxon>
        <taxon>Tripsacinae</taxon>
        <taxon>Zea</taxon>
    </lineage>
</organism>
<accession>A0A1D6L5G9</accession>